<dbReference type="EMBL" id="UINC01017361">
    <property type="protein sequence ID" value="SVA71862.1"/>
    <property type="molecule type" value="Genomic_DNA"/>
</dbReference>
<organism evidence="2">
    <name type="scientific">marine metagenome</name>
    <dbReference type="NCBI Taxonomy" id="408172"/>
    <lineage>
        <taxon>unclassified sequences</taxon>
        <taxon>metagenomes</taxon>
        <taxon>ecological metagenomes</taxon>
    </lineage>
</organism>
<evidence type="ECO:0000313" key="2">
    <source>
        <dbReference type="EMBL" id="SVA71862.1"/>
    </source>
</evidence>
<gene>
    <name evidence="2" type="ORF">METZ01_LOCUS124716</name>
</gene>
<sequence length="445" mass="49081">MGKSLEYSTIEELSELLSSSKISTKELVLHLLDRSKKLDPNLNVWVTLNPNLETENYSQESTNKLAGIPIGIKDIYCTRDMRTTCCSPIYENYEPGYDARTVKILRDSQAVIMGKTVTTQFACGDPPPTKNPWDFSRTPGGSSSGSAVGVASGMFPAALGSQTAGSVLRPASYNGIVGFKPTYGLVSRQGVFPVALSLDTMGWFTRSVKDAAILLQYLSGYDAEDKDSVEVDSNPYISIPKPISRPPHIGVVEDFYYENSDHSTMKNFALLLERLSKAGAIIETADTQLDFNSILDSHRVIMNCEAAHTHKDNFEKRPDDFAPRVKEIIENGLNTPTHIYIQSKHFQQNYIKQVSKLSKKYDALIMPTSLSGAPTSETTGEPIFQAPWTMAGVPAISLPYALDNDGMPLGVQIISDHFDESHLLSTSMWIESVVNFIHKPPLLND</sequence>
<dbReference type="Pfam" id="PF01425">
    <property type="entry name" value="Amidase"/>
    <property type="match status" value="1"/>
</dbReference>
<proteinExistence type="predicted"/>
<dbReference type="InterPro" id="IPR036928">
    <property type="entry name" value="AS_sf"/>
</dbReference>
<evidence type="ECO:0000259" key="1">
    <source>
        <dbReference type="Pfam" id="PF01425"/>
    </source>
</evidence>
<dbReference type="InterPro" id="IPR023631">
    <property type="entry name" value="Amidase_dom"/>
</dbReference>
<dbReference type="Gene3D" id="3.90.1300.10">
    <property type="entry name" value="Amidase signature (AS) domain"/>
    <property type="match status" value="1"/>
</dbReference>
<dbReference type="InterPro" id="IPR000120">
    <property type="entry name" value="Amidase"/>
</dbReference>
<feature type="domain" description="Amidase" evidence="1">
    <location>
        <begin position="26"/>
        <end position="424"/>
    </location>
</feature>
<name>A0A381Y5C7_9ZZZZ</name>
<dbReference type="AlphaFoldDB" id="A0A381Y5C7"/>
<dbReference type="PANTHER" id="PTHR11895">
    <property type="entry name" value="TRANSAMIDASE"/>
    <property type="match status" value="1"/>
</dbReference>
<dbReference type="PANTHER" id="PTHR11895:SF151">
    <property type="entry name" value="GLUTAMYL-TRNA(GLN) AMIDOTRANSFERASE SUBUNIT A"/>
    <property type="match status" value="1"/>
</dbReference>
<protein>
    <recommendedName>
        <fullName evidence="1">Amidase domain-containing protein</fullName>
    </recommendedName>
</protein>
<dbReference type="GO" id="GO:0003824">
    <property type="term" value="F:catalytic activity"/>
    <property type="evidence" value="ECO:0007669"/>
    <property type="project" value="InterPro"/>
</dbReference>
<accession>A0A381Y5C7</accession>
<reference evidence="2" key="1">
    <citation type="submission" date="2018-05" db="EMBL/GenBank/DDBJ databases">
        <authorList>
            <person name="Lanie J.A."/>
            <person name="Ng W.-L."/>
            <person name="Kazmierczak K.M."/>
            <person name="Andrzejewski T.M."/>
            <person name="Davidsen T.M."/>
            <person name="Wayne K.J."/>
            <person name="Tettelin H."/>
            <person name="Glass J.I."/>
            <person name="Rusch D."/>
            <person name="Podicherti R."/>
            <person name="Tsui H.-C.T."/>
            <person name="Winkler M.E."/>
        </authorList>
    </citation>
    <scope>NUCLEOTIDE SEQUENCE</scope>
</reference>
<dbReference type="SUPFAM" id="SSF75304">
    <property type="entry name" value="Amidase signature (AS) enzymes"/>
    <property type="match status" value="1"/>
</dbReference>